<feature type="compositionally biased region" description="Acidic residues" evidence="1">
    <location>
        <begin position="418"/>
        <end position="427"/>
    </location>
</feature>
<feature type="region of interest" description="Disordered" evidence="1">
    <location>
        <begin position="738"/>
        <end position="781"/>
    </location>
</feature>
<gene>
    <name evidence="2" type="ORF">PG991_011189</name>
</gene>
<name>A0ABR1RDJ6_9PEZI</name>
<keyword evidence="3" id="KW-1185">Reference proteome</keyword>
<organism evidence="2 3">
    <name type="scientific">Apiospora marii</name>
    <dbReference type="NCBI Taxonomy" id="335849"/>
    <lineage>
        <taxon>Eukaryota</taxon>
        <taxon>Fungi</taxon>
        <taxon>Dikarya</taxon>
        <taxon>Ascomycota</taxon>
        <taxon>Pezizomycotina</taxon>
        <taxon>Sordariomycetes</taxon>
        <taxon>Xylariomycetidae</taxon>
        <taxon>Amphisphaeriales</taxon>
        <taxon>Apiosporaceae</taxon>
        <taxon>Apiospora</taxon>
    </lineage>
</organism>
<dbReference type="Proteomes" id="UP001396898">
    <property type="component" value="Unassembled WGS sequence"/>
</dbReference>
<feature type="region of interest" description="Disordered" evidence="1">
    <location>
        <begin position="388"/>
        <end position="437"/>
    </location>
</feature>
<accession>A0ABR1RDJ6</accession>
<feature type="region of interest" description="Disordered" evidence="1">
    <location>
        <begin position="697"/>
        <end position="720"/>
    </location>
</feature>
<sequence length="837" mass="94010">MCHITRLHCEVCEANSRHLFLPCEDFLADNLRDENGEVKNHIEPGKRFYCSDLKWPPHPDLDVSYWVCNACFELGRQTFNDSMKLDAYLNDPSNSQSHYVSVLHNTLLNNRSDPSRDQRAEPGLRHLPKEFEDASDTTRENLVSLYGNKKFSDQLWEDRVASSGGCYMTVWMPCCPVCKDPMTKGRRSGIVDVEIEPTSELWRWLAVHQRLAPEEAQAFEINVATGFLSKVCAICRNLEIVLRQQVQDYLQDTTRPRSWAITTWLLNRGMSDKPFYDFMFFNVGLPDTMPPSNKEIMSFMAKSWERLTNGLTFGDCIVDSDPPVSYSAPLTRHREPLLDLDQWVQLVDPYSDKELNINHPPQSLDGMAGSDGVASLISSLPAGGISDIDHDLGAGAEDDDGKNGENAPVRSDGSGIDPVEENDDDSVSSDMSYTSYEPPADMPKFHFDAKNKKPKEYIMPWRGFANLRNSNTSEPSGISTTSMLERIAIGSMDPIIALWHILGGFIKTLPPTKTIKYCGHLRADWEEAHRMLGTIVKFAATVREQPKKKYKHRLLLPGDQPNKKFEKILDTLVTDVVRESDYESERVRSDISQLPLNVLAYYHRSVAEGLLNLYGPEMTCSEGEDGSLLVTVQGAAIHGEWAIQHYRIPQQCRQLQVWKFTGPSFKESFAAAAENGDFVNVMRMSLFGEVPNKAMHRKRRANAHSRLQETQDRESLSVSKAKDKDALIIPTLANGHKSSTKKRVHFAPSPNLVEEAESSRPSWEDDQDASGPSGQYHINGPVEDEDAAMADADVIDLDDGEGAFVLCNKGGWHYHDNHGSPMGEYIPLPGLGLELEE</sequence>
<evidence type="ECO:0000313" key="3">
    <source>
        <dbReference type="Proteomes" id="UP001396898"/>
    </source>
</evidence>
<evidence type="ECO:0000256" key="1">
    <source>
        <dbReference type="SAM" id="MobiDB-lite"/>
    </source>
</evidence>
<reference evidence="2 3" key="1">
    <citation type="submission" date="2023-01" db="EMBL/GenBank/DDBJ databases">
        <title>Analysis of 21 Apiospora genomes using comparative genomics revels a genus with tremendous synthesis potential of carbohydrate active enzymes and secondary metabolites.</title>
        <authorList>
            <person name="Sorensen T."/>
        </authorList>
    </citation>
    <scope>NUCLEOTIDE SEQUENCE [LARGE SCALE GENOMIC DNA]</scope>
    <source>
        <strain evidence="2 3">CBS 20057</strain>
    </source>
</reference>
<proteinExistence type="predicted"/>
<protein>
    <submittedName>
        <fullName evidence="2">Uncharacterized protein</fullName>
    </submittedName>
</protein>
<comment type="caution">
    <text evidence="2">The sequence shown here is derived from an EMBL/GenBank/DDBJ whole genome shotgun (WGS) entry which is preliminary data.</text>
</comment>
<evidence type="ECO:0000313" key="2">
    <source>
        <dbReference type="EMBL" id="KAK8008638.1"/>
    </source>
</evidence>
<feature type="compositionally biased region" description="Basic and acidic residues" evidence="1">
    <location>
        <begin position="706"/>
        <end position="720"/>
    </location>
</feature>
<dbReference type="EMBL" id="JAQQWI010000016">
    <property type="protein sequence ID" value="KAK8008638.1"/>
    <property type="molecule type" value="Genomic_DNA"/>
</dbReference>